<dbReference type="STRING" id="1121393.SAMN02745216_01106"/>
<reference evidence="4" key="1">
    <citation type="submission" date="2016-11" db="EMBL/GenBank/DDBJ databases">
        <authorList>
            <person name="Varghese N."/>
            <person name="Submissions S."/>
        </authorList>
    </citation>
    <scope>NUCLEOTIDE SEQUENCE [LARGE SCALE GENOMIC DNA]</scope>
    <source>
        <strain evidence="4">DSM 16219</strain>
    </source>
</reference>
<dbReference type="OrthoDB" id="9893716at2"/>
<feature type="signal peptide" evidence="2">
    <location>
        <begin position="1"/>
        <end position="35"/>
    </location>
</feature>
<protein>
    <recommendedName>
        <fullName evidence="5">Flagellar assembly protein T N-terminal domain-containing protein</fullName>
    </recommendedName>
</protein>
<evidence type="ECO:0000256" key="1">
    <source>
        <dbReference type="SAM" id="MobiDB-lite"/>
    </source>
</evidence>
<keyword evidence="4" id="KW-1185">Reference proteome</keyword>
<evidence type="ECO:0000256" key="2">
    <source>
        <dbReference type="SAM" id="SignalP"/>
    </source>
</evidence>
<dbReference type="Gene3D" id="3.30.1660.40">
    <property type="entry name" value="FlgT, N-terminal domain"/>
    <property type="match status" value="1"/>
</dbReference>
<dbReference type="EMBL" id="FQZU01000004">
    <property type="protein sequence ID" value="SHJ13388.1"/>
    <property type="molecule type" value="Genomic_DNA"/>
</dbReference>
<dbReference type="Gene3D" id="3.40.50.10610">
    <property type="entry name" value="ABC-type transport auxiliary lipoprotein component"/>
    <property type="match status" value="1"/>
</dbReference>
<dbReference type="Proteomes" id="UP000183994">
    <property type="component" value="Unassembled WGS sequence"/>
</dbReference>
<feature type="chain" id="PRO_5009917857" description="Flagellar assembly protein T N-terminal domain-containing protein" evidence="2">
    <location>
        <begin position="36"/>
        <end position="426"/>
    </location>
</feature>
<dbReference type="InterPro" id="IPR038180">
    <property type="entry name" value="FlgT_N_sf"/>
</dbReference>
<gene>
    <name evidence="3" type="ORF">SAMN02745216_01106</name>
</gene>
<evidence type="ECO:0000313" key="3">
    <source>
        <dbReference type="EMBL" id="SHJ13388.1"/>
    </source>
</evidence>
<feature type="region of interest" description="Disordered" evidence="1">
    <location>
        <begin position="406"/>
        <end position="426"/>
    </location>
</feature>
<dbReference type="RefSeq" id="WP_139264625.1">
    <property type="nucleotide sequence ID" value="NZ_FQZU01000004.1"/>
</dbReference>
<dbReference type="AlphaFoldDB" id="A0A1M6GTX2"/>
<sequence length="426" mass="45917">MKSQTITFFGRLTTLFLLIAALGAISFATPWLAQAQEPMDSMEAVEAIGVSRIYQGKVSNAREAATEDSFEMAVTKVVSEIVPPDVLASNFDAVNKLVLAKTESFVQGFQVLAEAQDSAHLRIMTRVRVDHNAIQDALRAGGALAAQADLPVLLFLVNEKEFGQQTPRHWWGKAVSQNLTPYSETVMARGLAEKGFPSVDGRDSIRAMVSEPQFDPERFDLTSAMRLAKNAQAQVVIFGEVSAENATAIPGTDMASYEASVTIQAVNADTGERIASSSQLASVVSDNDQNGSRDAIAKAASQAAQELAIDLAAAYQTQPQGPVTLEMKVSGISPLANFVAFRNALKSNTEGVTRVLPKGMTDREALLMVEYKGMPQKLARDLTLKAFDRFSVHVSYIGESQMDLQLIPKDPEPAPTPGIIEELPGN</sequence>
<accession>A0A1M6GTX2</accession>
<evidence type="ECO:0008006" key="5">
    <source>
        <dbReference type="Google" id="ProtNLM"/>
    </source>
</evidence>
<proteinExistence type="predicted"/>
<keyword evidence="2" id="KW-0732">Signal</keyword>
<name>A0A1M6GTX2_9BACT</name>
<evidence type="ECO:0000313" key="4">
    <source>
        <dbReference type="Proteomes" id="UP000183994"/>
    </source>
</evidence>
<organism evidence="3 4">
    <name type="scientific">Desulfatibacillum alkenivorans DSM 16219</name>
    <dbReference type="NCBI Taxonomy" id="1121393"/>
    <lineage>
        <taxon>Bacteria</taxon>
        <taxon>Pseudomonadati</taxon>
        <taxon>Thermodesulfobacteriota</taxon>
        <taxon>Desulfobacteria</taxon>
        <taxon>Desulfobacterales</taxon>
        <taxon>Desulfatibacillaceae</taxon>
        <taxon>Desulfatibacillum</taxon>
    </lineage>
</organism>